<proteinExistence type="predicted"/>
<keyword evidence="2" id="KW-1185">Reference proteome</keyword>
<name>A0ABT6W234_9ACTN</name>
<dbReference type="EMBL" id="JAAGKO020000020">
    <property type="protein sequence ID" value="MDI5964037.1"/>
    <property type="molecule type" value="Genomic_DNA"/>
</dbReference>
<accession>A0ABT6W234</accession>
<reference evidence="1 2" key="1">
    <citation type="submission" date="2023-05" db="EMBL/GenBank/DDBJ databases">
        <title>Streptantibioticus silvisoli sp. nov., acidotolerant actinomycetes 1 from pine litter.</title>
        <authorList>
            <person name="Swiecimska M."/>
            <person name="Golinska P."/>
            <person name="Sangal V."/>
            <person name="Wachnowicz B."/>
            <person name="Goodfellow M."/>
        </authorList>
    </citation>
    <scope>NUCLEOTIDE SEQUENCE [LARGE SCALE GENOMIC DNA]</scope>
    <source>
        <strain evidence="1 2">SL54</strain>
    </source>
</reference>
<organism evidence="1 2">
    <name type="scientific">Streptantibioticus silvisoli</name>
    <dbReference type="NCBI Taxonomy" id="2705255"/>
    <lineage>
        <taxon>Bacteria</taxon>
        <taxon>Bacillati</taxon>
        <taxon>Actinomycetota</taxon>
        <taxon>Actinomycetes</taxon>
        <taxon>Kitasatosporales</taxon>
        <taxon>Streptomycetaceae</taxon>
        <taxon>Streptantibioticus</taxon>
    </lineage>
</organism>
<comment type="caution">
    <text evidence="1">The sequence shown here is derived from an EMBL/GenBank/DDBJ whole genome shotgun (WGS) entry which is preliminary data.</text>
</comment>
<dbReference type="Proteomes" id="UP001156398">
    <property type="component" value="Unassembled WGS sequence"/>
</dbReference>
<evidence type="ECO:0000313" key="1">
    <source>
        <dbReference type="EMBL" id="MDI5964037.1"/>
    </source>
</evidence>
<gene>
    <name evidence="1" type="ORF">POF43_015155</name>
</gene>
<protein>
    <submittedName>
        <fullName evidence="1">Uncharacterized protein</fullName>
    </submittedName>
</protein>
<sequence length="261" mass="27414">MSEGDVLDVDQDLVLALFVPHLMTGVAGVSQDGAHRALGPGGPGAVGVALAVVGRGAGDAVVGEALGDGEVADTRVVLLEDPLHNRGSDRVWLQPMQPLAVRRLRRVRVRAGVDQHVAVRRATSEEAALDLRLRGHRGADPDLDAVPLALADPAEDRHDEVVRLGLRVDRAADLRHPQRNAVVDEDGKGEPELVAVEGALRFADDDCVEAAVRVLQGLQQPGRLRSALPGDGAGLADVEELGDDLAVGFDEGVRPGELPVP</sequence>
<evidence type="ECO:0000313" key="2">
    <source>
        <dbReference type="Proteomes" id="UP001156398"/>
    </source>
</evidence>